<dbReference type="InterPro" id="IPR050275">
    <property type="entry name" value="PGM_Phosphatase"/>
</dbReference>
<proteinExistence type="predicted"/>
<dbReference type="OrthoDB" id="9782128at2"/>
<dbReference type="PANTHER" id="PTHR48100:SF1">
    <property type="entry name" value="HISTIDINE PHOSPHATASE FAMILY PROTEIN-RELATED"/>
    <property type="match status" value="1"/>
</dbReference>
<gene>
    <name evidence="1" type="ORF">LF1_13140</name>
</gene>
<reference evidence="1 2" key="1">
    <citation type="submission" date="2019-08" db="EMBL/GenBank/DDBJ databases">
        <title>Deep-cultivation of Planctomycetes and their phenomic and genomic characterization uncovers novel biology.</title>
        <authorList>
            <person name="Wiegand S."/>
            <person name="Jogler M."/>
            <person name="Boedeker C."/>
            <person name="Pinto D."/>
            <person name="Vollmers J."/>
            <person name="Rivas-Marin E."/>
            <person name="Kohn T."/>
            <person name="Peeters S.H."/>
            <person name="Heuer A."/>
            <person name="Rast P."/>
            <person name="Oberbeckmann S."/>
            <person name="Bunk B."/>
            <person name="Jeske O."/>
            <person name="Meyerdierks A."/>
            <person name="Storesund J.E."/>
            <person name="Kallscheuer N."/>
            <person name="Luecker S."/>
            <person name="Lage O.M."/>
            <person name="Pohl T."/>
            <person name="Merkel B.J."/>
            <person name="Hornburger P."/>
            <person name="Mueller R.-W."/>
            <person name="Bruemmer F."/>
            <person name="Labrenz M."/>
            <person name="Spormann A.M."/>
            <person name="Op Den Camp H."/>
            <person name="Overmann J."/>
            <person name="Amann R."/>
            <person name="Jetten M.S.M."/>
            <person name="Mascher T."/>
            <person name="Medema M.H."/>
            <person name="Devos D.P."/>
            <person name="Kaster A.-K."/>
            <person name="Ovreas L."/>
            <person name="Rohde M."/>
            <person name="Galperin M.Y."/>
            <person name="Jogler C."/>
        </authorList>
    </citation>
    <scope>NUCLEOTIDE SEQUENCE [LARGE SCALE GENOMIC DNA]</scope>
    <source>
        <strain evidence="1 2">LF1</strain>
    </source>
</reference>
<organism evidence="1 2">
    <name type="scientific">Rubripirellula obstinata</name>
    <dbReference type="NCBI Taxonomy" id="406547"/>
    <lineage>
        <taxon>Bacteria</taxon>
        <taxon>Pseudomonadati</taxon>
        <taxon>Planctomycetota</taxon>
        <taxon>Planctomycetia</taxon>
        <taxon>Pirellulales</taxon>
        <taxon>Pirellulaceae</taxon>
        <taxon>Rubripirellula</taxon>
    </lineage>
</organism>
<evidence type="ECO:0000313" key="1">
    <source>
        <dbReference type="EMBL" id="KAA1258791.1"/>
    </source>
</evidence>
<protein>
    <submittedName>
        <fullName evidence="1">Phosphoglycerate mutase</fullName>
    </submittedName>
</protein>
<dbReference type="Gene3D" id="3.40.50.1240">
    <property type="entry name" value="Phosphoglycerate mutase-like"/>
    <property type="match status" value="1"/>
</dbReference>
<dbReference type="SUPFAM" id="SSF53254">
    <property type="entry name" value="Phosphoglycerate mutase-like"/>
    <property type="match status" value="1"/>
</dbReference>
<comment type="caution">
    <text evidence="1">The sequence shown here is derived from an EMBL/GenBank/DDBJ whole genome shotgun (WGS) entry which is preliminary data.</text>
</comment>
<dbReference type="AlphaFoldDB" id="A0A5B1CEY7"/>
<dbReference type="GO" id="GO:0005737">
    <property type="term" value="C:cytoplasm"/>
    <property type="evidence" value="ECO:0007669"/>
    <property type="project" value="TreeGrafter"/>
</dbReference>
<dbReference type="PANTHER" id="PTHR48100">
    <property type="entry name" value="BROAD-SPECIFICITY PHOSPHATASE YOR283W-RELATED"/>
    <property type="match status" value="1"/>
</dbReference>
<dbReference type="Proteomes" id="UP000322699">
    <property type="component" value="Unassembled WGS sequence"/>
</dbReference>
<dbReference type="SMART" id="SM00855">
    <property type="entry name" value="PGAM"/>
    <property type="match status" value="1"/>
</dbReference>
<dbReference type="InterPro" id="IPR013078">
    <property type="entry name" value="His_Pase_superF_clade-1"/>
</dbReference>
<dbReference type="Pfam" id="PF00300">
    <property type="entry name" value="His_Phos_1"/>
    <property type="match status" value="2"/>
</dbReference>
<keyword evidence="2" id="KW-1185">Reference proteome</keyword>
<dbReference type="EMBL" id="VRLW01000001">
    <property type="protein sequence ID" value="KAA1258791.1"/>
    <property type="molecule type" value="Genomic_DNA"/>
</dbReference>
<evidence type="ECO:0000313" key="2">
    <source>
        <dbReference type="Proteomes" id="UP000322699"/>
    </source>
</evidence>
<name>A0A5B1CEY7_9BACT</name>
<sequence>MQLYLIRHAESQNNARPVHNRVEDPTITPVGHLQAEHLAGWMKSLKFDHLITSPFKRTLQTTRYVFDVTDHTVHVWHHVFEQGGCFKGFGPDAKEGAPGLGRTSVVDHFPADRCIADETISEQGWWFGKQRETPQDHSTRVTSVIDRINQTFGDSEQVVTMVVHAQFERELLHQLVPHASIPQLGFIKNCSITKLNNVGNNWQLDWFNSITHMPAKLITGSEI</sequence>
<accession>A0A5B1CEY7</accession>
<dbReference type="RefSeq" id="WP_068261319.1">
    <property type="nucleotide sequence ID" value="NZ_LWSK01000024.1"/>
</dbReference>
<dbReference type="GO" id="GO:0016791">
    <property type="term" value="F:phosphatase activity"/>
    <property type="evidence" value="ECO:0007669"/>
    <property type="project" value="TreeGrafter"/>
</dbReference>
<dbReference type="InterPro" id="IPR029033">
    <property type="entry name" value="His_PPase_superfam"/>
</dbReference>
<dbReference type="CDD" id="cd07067">
    <property type="entry name" value="HP_PGM_like"/>
    <property type="match status" value="1"/>
</dbReference>